<evidence type="ECO:0000256" key="10">
    <source>
        <dbReference type="SAM" id="Phobius"/>
    </source>
</evidence>
<dbReference type="PROSITE" id="PS50259">
    <property type="entry name" value="G_PROTEIN_RECEP_F3_4"/>
    <property type="match status" value="1"/>
</dbReference>
<feature type="transmembrane region" description="Helical" evidence="10">
    <location>
        <begin position="279"/>
        <end position="301"/>
    </location>
</feature>
<dbReference type="PANTHER" id="PTHR10519:SF74">
    <property type="entry name" value="GAMMA-AMINOBUTYRIC ACID TYPE B RECEPTOR SUBUNIT 2"/>
    <property type="match status" value="1"/>
</dbReference>
<sequence>MEAMRHNEKYSLHHNYTVSDEELSQMIIEAMNETTFLGVTGQVRFKNGERMGIIRFTQLQDGSEIQVGEYNTIEDRLDLSKNMRFTAKGPPRDITMVLHQRGQINIVVYSILSAISILGMLMASSFLFFNIKHRHHRIIQMSSPFINNIIILGGMLSYSFVIIFGLDGSLISDGSFEILCKIRSWILSIGFTMAFGAMFAKTWRVYAIFKNVHLKKKVIKDLRLLVVVGGMLLIDLCILICWHFTDPLRRTVEEYRTEVDGNDVALYTLLERCESAHTATWLAILFVYKGVLMVFCCFLSWETRHVSIPVLNDSQYIGWSVYNVAVMCMIGAIASVLTRELPNVQFCIISLVIIISTTGTLLLLFIPKFKLSQTTVRKDQWRSSSISSAGQNKTFWVEDNQNYNELLRRRVAELDSELVEINMQLDGIPVSHNFPEPCSEYVVITHADISEKCCTLPEDSRTDDDLLRDINSPERIQRRLSVQLPILHHAYLPSIGGVNASLASPSTPLDSPAPSP</sequence>
<accession>A0AAV6G9W1</accession>
<feature type="transmembrane region" description="Helical" evidence="10">
    <location>
        <begin position="145"/>
        <end position="165"/>
    </location>
</feature>
<evidence type="ECO:0000256" key="6">
    <source>
        <dbReference type="ARBA" id="ARBA00023136"/>
    </source>
</evidence>
<evidence type="ECO:0000256" key="9">
    <source>
        <dbReference type="ARBA" id="ARBA00023224"/>
    </source>
</evidence>
<evidence type="ECO:0000313" key="12">
    <source>
        <dbReference type="EMBL" id="KAG5271928.1"/>
    </source>
</evidence>
<evidence type="ECO:0000256" key="8">
    <source>
        <dbReference type="ARBA" id="ARBA00023180"/>
    </source>
</evidence>
<feature type="transmembrane region" description="Helical" evidence="10">
    <location>
        <begin position="185"/>
        <end position="203"/>
    </location>
</feature>
<evidence type="ECO:0000256" key="4">
    <source>
        <dbReference type="ARBA" id="ARBA00022989"/>
    </source>
</evidence>
<dbReference type="SUPFAM" id="SSF53822">
    <property type="entry name" value="Periplasmic binding protein-like I"/>
    <property type="match status" value="1"/>
</dbReference>
<feature type="transmembrane region" description="Helical" evidence="10">
    <location>
        <begin position="106"/>
        <end position="129"/>
    </location>
</feature>
<feature type="transmembrane region" description="Helical" evidence="10">
    <location>
        <begin position="316"/>
        <end position="337"/>
    </location>
</feature>
<protein>
    <recommendedName>
        <fullName evidence="11">G-protein coupled receptors family 3 profile domain-containing protein</fullName>
    </recommendedName>
</protein>
<name>A0AAV6G9W1_9TELE</name>
<dbReference type="InterPro" id="IPR002455">
    <property type="entry name" value="GPCR3_GABA-B"/>
</dbReference>
<evidence type="ECO:0000256" key="2">
    <source>
        <dbReference type="ARBA" id="ARBA00008991"/>
    </source>
</evidence>
<dbReference type="PRINTS" id="PR01176">
    <property type="entry name" value="GABABRECEPTR"/>
</dbReference>
<gene>
    <name evidence="12" type="ORF">AALO_G00185700</name>
</gene>
<keyword evidence="8" id="KW-0325">Glycoprotein</keyword>
<comment type="similarity">
    <text evidence="2">Belongs to the G-protein coupled receptor 3 family. GABA-B receptor subfamily.</text>
</comment>
<evidence type="ECO:0000256" key="3">
    <source>
        <dbReference type="ARBA" id="ARBA00022692"/>
    </source>
</evidence>
<keyword evidence="3 10" id="KW-0812">Transmembrane</keyword>
<dbReference type="GO" id="GO:0004965">
    <property type="term" value="F:G protein-coupled GABA receptor activity"/>
    <property type="evidence" value="ECO:0007669"/>
    <property type="project" value="InterPro"/>
</dbReference>
<dbReference type="PRINTS" id="PR01177">
    <property type="entry name" value="GABAB1RECPTR"/>
</dbReference>
<evidence type="ECO:0000313" key="13">
    <source>
        <dbReference type="Proteomes" id="UP000823561"/>
    </source>
</evidence>
<dbReference type="InterPro" id="IPR017978">
    <property type="entry name" value="GPCR_3_C"/>
</dbReference>
<dbReference type="GO" id="GO:0038039">
    <property type="term" value="C:G protein-coupled receptor heterodimeric complex"/>
    <property type="evidence" value="ECO:0007669"/>
    <property type="project" value="TreeGrafter"/>
</dbReference>
<keyword evidence="9" id="KW-0807">Transducer</keyword>
<keyword evidence="5" id="KW-0297">G-protein coupled receptor</keyword>
<organism evidence="12 13">
    <name type="scientific">Alosa alosa</name>
    <name type="common">allis shad</name>
    <dbReference type="NCBI Taxonomy" id="278164"/>
    <lineage>
        <taxon>Eukaryota</taxon>
        <taxon>Metazoa</taxon>
        <taxon>Chordata</taxon>
        <taxon>Craniata</taxon>
        <taxon>Vertebrata</taxon>
        <taxon>Euteleostomi</taxon>
        <taxon>Actinopterygii</taxon>
        <taxon>Neopterygii</taxon>
        <taxon>Teleostei</taxon>
        <taxon>Clupei</taxon>
        <taxon>Clupeiformes</taxon>
        <taxon>Clupeoidei</taxon>
        <taxon>Clupeidae</taxon>
        <taxon>Alosa</taxon>
    </lineage>
</organism>
<feature type="transmembrane region" description="Helical" evidence="10">
    <location>
        <begin position="224"/>
        <end position="245"/>
    </location>
</feature>
<keyword evidence="13" id="KW-1185">Reference proteome</keyword>
<feature type="domain" description="G-protein coupled receptors family 3 profile" evidence="11">
    <location>
        <begin position="180"/>
        <end position="371"/>
    </location>
</feature>
<reference evidence="12" key="1">
    <citation type="submission" date="2020-10" db="EMBL/GenBank/DDBJ databases">
        <title>Chromosome-scale genome assembly of the Allis shad, Alosa alosa.</title>
        <authorList>
            <person name="Margot Z."/>
            <person name="Christophe K."/>
            <person name="Cabau C."/>
            <person name="Louis A."/>
            <person name="Berthelot C."/>
            <person name="Parey E."/>
            <person name="Roest Crollius H."/>
            <person name="Montfort J."/>
            <person name="Robinson-Rechavi M."/>
            <person name="Bucao C."/>
            <person name="Bouchez O."/>
            <person name="Gislard M."/>
            <person name="Lluch J."/>
            <person name="Milhes M."/>
            <person name="Lampietro C."/>
            <person name="Lopez Roques C."/>
            <person name="Donnadieu C."/>
            <person name="Braasch I."/>
            <person name="Desvignes T."/>
            <person name="Postlethwait J."/>
            <person name="Bobe J."/>
            <person name="Guiguen Y."/>
        </authorList>
    </citation>
    <scope>NUCLEOTIDE SEQUENCE</scope>
    <source>
        <strain evidence="12">M-15738</strain>
        <tissue evidence="12">Blood</tissue>
    </source>
</reference>
<dbReference type="Proteomes" id="UP000823561">
    <property type="component" value="Chromosome 13"/>
</dbReference>
<proteinExistence type="inferred from homology"/>
<keyword evidence="6 10" id="KW-0472">Membrane</keyword>
<dbReference type="Gene3D" id="3.40.50.2300">
    <property type="match status" value="2"/>
</dbReference>
<evidence type="ECO:0000256" key="5">
    <source>
        <dbReference type="ARBA" id="ARBA00023040"/>
    </source>
</evidence>
<dbReference type="AlphaFoldDB" id="A0AAV6G9W1"/>
<dbReference type="InterPro" id="IPR028082">
    <property type="entry name" value="Peripla_BP_I"/>
</dbReference>
<evidence type="ECO:0000256" key="1">
    <source>
        <dbReference type="ARBA" id="ARBA00004141"/>
    </source>
</evidence>
<comment type="caution">
    <text evidence="12">The sequence shown here is derived from an EMBL/GenBank/DDBJ whole genome shotgun (WGS) entry which is preliminary data.</text>
</comment>
<evidence type="ECO:0000256" key="7">
    <source>
        <dbReference type="ARBA" id="ARBA00023170"/>
    </source>
</evidence>
<keyword evidence="7" id="KW-0675">Receptor</keyword>
<dbReference type="GO" id="GO:0007214">
    <property type="term" value="P:gamma-aminobutyric acid signaling pathway"/>
    <property type="evidence" value="ECO:0007669"/>
    <property type="project" value="TreeGrafter"/>
</dbReference>
<dbReference type="PANTHER" id="PTHR10519">
    <property type="entry name" value="GABA-B RECEPTOR"/>
    <property type="match status" value="1"/>
</dbReference>
<dbReference type="Pfam" id="PF00003">
    <property type="entry name" value="7tm_3"/>
    <property type="match status" value="1"/>
</dbReference>
<dbReference type="EMBL" id="JADWDJ010000013">
    <property type="protein sequence ID" value="KAG5271928.1"/>
    <property type="molecule type" value="Genomic_DNA"/>
</dbReference>
<keyword evidence="4 10" id="KW-1133">Transmembrane helix</keyword>
<evidence type="ECO:0000259" key="11">
    <source>
        <dbReference type="PROSITE" id="PS50259"/>
    </source>
</evidence>
<comment type="subcellular location">
    <subcellularLocation>
        <location evidence="1">Membrane</location>
        <topology evidence="1">Multi-pass membrane protein</topology>
    </subcellularLocation>
</comment>
<feature type="transmembrane region" description="Helical" evidence="10">
    <location>
        <begin position="343"/>
        <end position="366"/>
    </location>
</feature>